<evidence type="ECO:0000313" key="8">
    <source>
        <dbReference type="EMBL" id="TYC87934.1"/>
    </source>
</evidence>
<keyword evidence="5" id="KW-0342">GTP-binding</keyword>
<dbReference type="GO" id="GO:0006729">
    <property type="term" value="P:tetrahydrobiopterin biosynthetic process"/>
    <property type="evidence" value="ECO:0007669"/>
    <property type="project" value="TreeGrafter"/>
</dbReference>
<evidence type="ECO:0000313" key="10">
    <source>
        <dbReference type="Proteomes" id="UP000322619"/>
    </source>
</evidence>
<dbReference type="PROSITE" id="PS00859">
    <property type="entry name" value="GTP_CYCLOHYDROL_1_1"/>
    <property type="match status" value="1"/>
</dbReference>
<dbReference type="SUPFAM" id="SSF55620">
    <property type="entry name" value="Tetrahydrobiopterin biosynthesis enzymes-like"/>
    <property type="match status" value="1"/>
</dbReference>
<dbReference type="OrthoDB" id="9801207at2"/>
<keyword evidence="5" id="KW-0479">Metal-binding</keyword>
<dbReference type="GO" id="GO:0003934">
    <property type="term" value="F:GTP cyclohydrolase I activity"/>
    <property type="evidence" value="ECO:0007669"/>
    <property type="project" value="UniProtKB-UniRule"/>
</dbReference>
<dbReference type="UniPathway" id="UPA00848">
    <property type="reaction ID" value="UER00151"/>
</dbReference>
<dbReference type="Gene3D" id="3.30.1130.10">
    <property type="match status" value="1"/>
</dbReference>
<feature type="binding site" evidence="5">
    <location>
        <position position="147"/>
    </location>
    <ligand>
        <name>Zn(2+)</name>
        <dbReference type="ChEBI" id="CHEBI:29105"/>
    </ligand>
</feature>
<proteinExistence type="inferred from homology"/>
<dbReference type="AlphaFoldDB" id="A0A1F2PDP8"/>
<feature type="domain" description="GTP cyclohydrolase I" evidence="6">
    <location>
        <begin position="7"/>
        <end position="182"/>
    </location>
</feature>
<reference evidence="7 9" key="1">
    <citation type="submission" date="2015-09" db="EMBL/GenBank/DDBJ databases">
        <title>Genome sequence of Acetobacterium wieringae DSM 1911.</title>
        <authorList>
            <person name="Poehlein A."/>
            <person name="Bengelsdorf F.R."/>
            <person name="Schiel-Bengelsdorf B."/>
            <person name="Duerre P."/>
            <person name="Daniel R."/>
        </authorList>
    </citation>
    <scope>NUCLEOTIDE SEQUENCE [LARGE SCALE GENOMIC DNA]</scope>
    <source>
        <strain evidence="7 9">DSM 1911</strain>
    </source>
</reference>
<keyword evidence="4 5" id="KW-0378">Hydrolase</keyword>
<comment type="caution">
    <text evidence="7">The sequence shown here is derived from an EMBL/GenBank/DDBJ whole genome shotgun (WGS) entry which is preliminary data.</text>
</comment>
<comment type="pathway">
    <text evidence="2 5">Cofactor biosynthesis; 7,8-dihydroneopterin triphosphate biosynthesis; 7,8-dihydroneopterin triphosphate from GTP: step 1/1.</text>
</comment>
<dbReference type="InterPro" id="IPR020602">
    <property type="entry name" value="GTP_CycHdrlase_I_dom"/>
</dbReference>
<dbReference type="FunFam" id="1.10.286.10:FF:000001">
    <property type="entry name" value="GTP cyclohydrolase 1"/>
    <property type="match status" value="1"/>
</dbReference>
<comment type="catalytic activity">
    <reaction evidence="1 5">
        <text>GTP + H2O = 7,8-dihydroneopterin 3'-triphosphate + formate + H(+)</text>
        <dbReference type="Rhea" id="RHEA:17473"/>
        <dbReference type="ChEBI" id="CHEBI:15377"/>
        <dbReference type="ChEBI" id="CHEBI:15378"/>
        <dbReference type="ChEBI" id="CHEBI:15740"/>
        <dbReference type="ChEBI" id="CHEBI:37565"/>
        <dbReference type="ChEBI" id="CHEBI:58462"/>
        <dbReference type="EC" id="3.5.4.16"/>
    </reaction>
</comment>
<dbReference type="GO" id="GO:0046654">
    <property type="term" value="P:tetrahydrofolate biosynthetic process"/>
    <property type="evidence" value="ECO:0007669"/>
    <property type="project" value="UniProtKB-UniRule"/>
</dbReference>
<dbReference type="InterPro" id="IPR043133">
    <property type="entry name" value="GTP-CH-I_C/QueF"/>
</dbReference>
<evidence type="ECO:0000256" key="5">
    <source>
        <dbReference type="HAMAP-Rule" id="MF_00223"/>
    </source>
</evidence>
<dbReference type="Pfam" id="PF01227">
    <property type="entry name" value="GTP_cyclohydroI"/>
    <property type="match status" value="1"/>
</dbReference>
<dbReference type="InterPro" id="IPR018234">
    <property type="entry name" value="GTP_CycHdrlase_I_CS"/>
</dbReference>
<keyword evidence="5" id="KW-0547">Nucleotide-binding</keyword>
<dbReference type="EMBL" id="LKEU01000042">
    <property type="protein sequence ID" value="OFV69373.1"/>
    <property type="molecule type" value="Genomic_DNA"/>
</dbReference>
<dbReference type="InterPro" id="IPR043134">
    <property type="entry name" value="GTP-CH-I_N"/>
</dbReference>
<accession>A0A1F2PDP8</accession>
<dbReference type="GO" id="GO:0005525">
    <property type="term" value="F:GTP binding"/>
    <property type="evidence" value="ECO:0007669"/>
    <property type="project" value="UniProtKB-KW"/>
</dbReference>
<protein>
    <recommendedName>
        <fullName evidence="5">GTP cyclohydrolase 1</fullName>
        <ecNumber evidence="5">3.5.4.16</ecNumber>
    </recommendedName>
    <alternativeName>
        <fullName evidence="5">GTP cyclohydrolase I</fullName>
        <shortName evidence="5">GTP-CH-I</shortName>
    </alternativeName>
</protein>
<gene>
    <name evidence="5 7" type="primary">folE</name>
    <name evidence="7" type="ORF">ACWI_32310</name>
    <name evidence="8" type="ORF">FXB42_03430</name>
</gene>
<dbReference type="GO" id="GO:0005737">
    <property type="term" value="C:cytoplasm"/>
    <property type="evidence" value="ECO:0007669"/>
    <property type="project" value="TreeGrafter"/>
</dbReference>
<dbReference type="NCBIfam" id="NF006826">
    <property type="entry name" value="PRK09347.1-3"/>
    <property type="match status" value="1"/>
</dbReference>
<evidence type="ECO:0000256" key="3">
    <source>
        <dbReference type="ARBA" id="ARBA00022563"/>
    </source>
</evidence>
<feature type="binding site" evidence="5">
    <location>
        <position position="76"/>
    </location>
    <ligand>
        <name>Zn(2+)</name>
        <dbReference type="ChEBI" id="CHEBI:29105"/>
    </ligand>
</feature>
<dbReference type="InterPro" id="IPR001474">
    <property type="entry name" value="GTP_CycHdrlase_I"/>
</dbReference>
<evidence type="ECO:0000259" key="6">
    <source>
        <dbReference type="Pfam" id="PF01227"/>
    </source>
</evidence>
<dbReference type="GO" id="GO:0008270">
    <property type="term" value="F:zinc ion binding"/>
    <property type="evidence" value="ECO:0007669"/>
    <property type="project" value="UniProtKB-UniRule"/>
</dbReference>
<dbReference type="EC" id="3.5.4.16" evidence="5"/>
<evidence type="ECO:0000256" key="1">
    <source>
        <dbReference type="ARBA" id="ARBA00001052"/>
    </source>
</evidence>
<dbReference type="PANTHER" id="PTHR11109">
    <property type="entry name" value="GTP CYCLOHYDROLASE I"/>
    <property type="match status" value="1"/>
</dbReference>
<keyword evidence="3 5" id="KW-0554">One-carbon metabolism</keyword>
<evidence type="ECO:0000313" key="9">
    <source>
        <dbReference type="Proteomes" id="UP000176244"/>
    </source>
</evidence>
<name>A0A1F2PDP8_9FIRM</name>
<dbReference type="EMBL" id="VSLA01000003">
    <property type="protein sequence ID" value="TYC87934.1"/>
    <property type="molecule type" value="Genomic_DNA"/>
</dbReference>
<evidence type="ECO:0000256" key="2">
    <source>
        <dbReference type="ARBA" id="ARBA00005080"/>
    </source>
</evidence>
<dbReference type="Gene3D" id="1.10.286.10">
    <property type="match status" value="1"/>
</dbReference>
<dbReference type="PANTHER" id="PTHR11109:SF7">
    <property type="entry name" value="GTP CYCLOHYDROLASE 1"/>
    <property type="match status" value="1"/>
</dbReference>
<dbReference type="HAMAP" id="MF_00223">
    <property type="entry name" value="FolE"/>
    <property type="match status" value="1"/>
</dbReference>
<dbReference type="FunFam" id="3.30.1130.10:FF:000001">
    <property type="entry name" value="GTP cyclohydrolase 1"/>
    <property type="match status" value="1"/>
</dbReference>
<dbReference type="GO" id="GO:0006730">
    <property type="term" value="P:one-carbon metabolic process"/>
    <property type="evidence" value="ECO:0007669"/>
    <property type="project" value="UniProtKB-UniRule"/>
</dbReference>
<feature type="binding site" evidence="5">
    <location>
        <position position="79"/>
    </location>
    <ligand>
        <name>Zn(2+)</name>
        <dbReference type="ChEBI" id="CHEBI:29105"/>
    </ligand>
</feature>
<organism evidence="7 9">
    <name type="scientific">Acetobacterium wieringae</name>
    <dbReference type="NCBI Taxonomy" id="52694"/>
    <lineage>
        <taxon>Bacteria</taxon>
        <taxon>Bacillati</taxon>
        <taxon>Bacillota</taxon>
        <taxon>Clostridia</taxon>
        <taxon>Eubacteriales</taxon>
        <taxon>Eubacteriaceae</taxon>
        <taxon>Acetobacterium</taxon>
    </lineage>
</organism>
<comment type="similarity">
    <text evidence="5">Belongs to the GTP cyclohydrolase I family.</text>
</comment>
<keyword evidence="5" id="KW-0862">Zinc</keyword>
<comment type="subunit">
    <text evidence="5">Homopolymer.</text>
</comment>
<dbReference type="STRING" id="52694.ACWI_32310"/>
<dbReference type="Proteomes" id="UP000176244">
    <property type="component" value="Unassembled WGS sequence"/>
</dbReference>
<reference evidence="8 10" key="2">
    <citation type="submission" date="2019-08" db="EMBL/GenBank/DDBJ databases">
        <title>Isolation and enrichment of carboxydotrophic bacteria from anaerobic sludge for the production of bio-based chemicals from syngas.</title>
        <authorList>
            <person name="Antares A.L."/>
            <person name="Moreira J."/>
            <person name="Diender M."/>
            <person name="Parshina S.N."/>
            <person name="Stams A.J.M."/>
            <person name="Alves M."/>
            <person name="Alves J.I."/>
            <person name="Sousa D.Z."/>
        </authorList>
    </citation>
    <scope>NUCLEOTIDE SEQUENCE [LARGE SCALE GENOMIC DNA]</scope>
    <source>
        <strain evidence="8 10">JM</strain>
    </source>
</reference>
<evidence type="ECO:0000313" key="7">
    <source>
        <dbReference type="EMBL" id="OFV69373.1"/>
    </source>
</evidence>
<evidence type="ECO:0000256" key="4">
    <source>
        <dbReference type="ARBA" id="ARBA00022801"/>
    </source>
</evidence>
<sequence length="186" mass="20900">MIDQKKIQEAVTMILEAIGEDPTREGLVETPARVARMYAEIFSGLGHTAEVHLAKTFAVKSDDIVIERDIPFYSMCEHHLLPFYGKVHIAYIPNGRVAGLSKLVRTVDVYAKKPQLQEVLTTEIGEAVMEYLQARGVMVIVEAEHLCMNMRGVKRPGTRTVTAMQAGIFEHNKELKDEVHKLLSIK</sequence>
<dbReference type="NCBIfam" id="TIGR00063">
    <property type="entry name" value="folE"/>
    <property type="match status" value="1"/>
</dbReference>
<dbReference type="NCBIfam" id="NF006825">
    <property type="entry name" value="PRK09347.1-2"/>
    <property type="match status" value="1"/>
</dbReference>
<dbReference type="Proteomes" id="UP000322619">
    <property type="component" value="Unassembled WGS sequence"/>
</dbReference>